<dbReference type="Gene3D" id="3.30.160.240">
    <property type="entry name" value="Rv1738"/>
    <property type="match status" value="1"/>
</dbReference>
<keyword evidence="2" id="KW-1185">Reference proteome</keyword>
<dbReference type="InterPro" id="IPR015057">
    <property type="entry name" value="Rv2632c-like"/>
</dbReference>
<evidence type="ECO:0008006" key="3">
    <source>
        <dbReference type="Google" id="ProtNLM"/>
    </source>
</evidence>
<proteinExistence type="predicted"/>
<name>A0A7W3IXL2_9ACTN</name>
<protein>
    <recommendedName>
        <fullName evidence="3">DUF1876 domain-containing protein</fullName>
    </recommendedName>
</protein>
<dbReference type="AlphaFoldDB" id="A0A7W3IXL2"/>
<organism evidence="1 2">
    <name type="scientific">Nocardioides ginsengisegetis</name>
    <dbReference type="NCBI Taxonomy" id="661491"/>
    <lineage>
        <taxon>Bacteria</taxon>
        <taxon>Bacillati</taxon>
        <taxon>Actinomycetota</taxon>
        <taxon>Actinomycetes</taxon>
        <taxon>Propionibacteriales</taxon>
        <taxon>Nocardioidaceae</taxon>
        <taxon>Nocardioides</taxon>
    </lineage>
</organism>
<sequence>MHTAKWTIDLFLFEDGPRTRAEAVLRTGLGTELRNVGAARRNPSDPEVPEIGDELAVCRALNGLVHDLMESTIADIEANSPGRRPTIDVDEPVRPG</sequence>
<evidence type="ECO:0000313" key="2">
    <source>
        <dbReference type="Proteomes" id="UP000580910"/>
    </source>
</evidence>
<reference evidence="1 2" key="1">
    <citation type="submission" date="2020-07" db="EMBL/GenBank/DDBJ databases">
        <title>Sequencing the genomes of 1000 actinobacteria strains.</title>
        <authorList>
            <person name="Klenk H.-P."/>
        </authorList>
    </citation>
    <scope>NUCLEOTIDE SEQUENCE [LARGE SCALE GENOMIC DNA]</scope>
    <source>
        <strain evidence="1 2">DSM 21349</strain>
    </source>
</reference>
<dbReference type="SUPFAM" id="SSF143212">
    <property type="entry name" value="Rv2632c-like"/>
    <property type="match status" value="1"/>
</dbReference>
<evidence type="ECO:0000313" key="1">
    <source>
        <dbReference type="EMBL" id="MBA8802517.1"/>
    </source>
</evidence>
<dbReference type="Pfam" id="PF08962">
    <property type="entry name" value="Rv2632c-like"/>
    <property type="match status" value="1"/>
</dbReference>
<accession>A0A7W3IXL2</accession>
<dbReference type="EMBL" id="JACGXA010000001">
    <property type="protein sequence ID" value="MBA8802517.1"/>
    <property type="molecule type" value="Genomic_DNA"/>
</dbReference>
<gene>
    <name evidence="1" type="ORF">FB382_000808</name>
</gene>
<dbReference type="InterPro" id="IPR038070">
    <property type="entry name" value="Rv2632c-like_sf"/>
</dbReference>
<dbReference type="Proteomes" id="UP000580910">
    <property type="component" value="Unassembled WGS sequence"/>
</dbReference>
<comment type="caution">
    <text evidence="1">The sequence shown here is derived from an EMBL/GenBank/DDBJ whole genome shotgun (WGS) entry which is preliminary data.</text>
</comment>
<dbReference type="RefSeq" id="WP_182537012.1">
    <property type="nucleotide sequence ID" value="NZ_JACGXA010000001.1"/>
</dbReference>